<evidence type="ECO:0000313" key="2">
    <source>
        <dbReference type="EMBL" id="CAK9312702.1"/>
    </source>
</evidence>
<evidence type="ECO:0000313" key="3">
    <source>
        <dbReference type="Proteomes" id="UP001642487"/>
    </source>
</evidence>
<proteinExistence type="predicted"/>
<accession>A0ABP0XY84</accession>
<gene>
    <name evidence="2" type="ORF">CITCOLO1_LOCUS4404</name>
</gene>
<organism evidence="2 3">
    <name type="scientific">Citrullus colocynthis</name>
    <name type="common">colocynth</name>
    <dbReference type="NCBI Taxonomy" id="252529"/>
    <lineage>
        <taxon>Eukaryota</taxon>
        <taxon>Viridiplantae</taxon>
        <taxon>Streptophyta</taxon>
        <taxon>Embryophyta</taxon>
        <taxon>Tracheophyta</taxon>
        <taxon>Spermatophyta</taxon>
        <taxon>Magnoliopsida</taxon>
        <taxon>eudicotyledons</taxon>
        <taxon>Gunneridae</taxon>
        <taxon>Pentapetalae</taxon>
        <taxon>rosids</taxon>
        <taxon>fabids</taxon>
        <taxon>Cucurbitales</taxon>
        <taxon>Cucurbitaceae</taxon>
        <taxon>Benincaseae</taxon>
        <taxon>Citrullus</taxon>
    </lineage>
</organism>
<sequence length="60" mass="6471">MDVESKPEDDGGNGGSHDYDRHRQWCILQTEEEEIEGKGNGVGEESAGDAGGGLFTMPKF</sequence>
<feature type="region of interest" description="Disordered" evidence="1">
    <location>
        <begin position="34"/>
        <end position="60"/>
    </location>
</feature>
<reference evidence="2 3" key="1">
    <citation type="submission" date="2024-03" db="EMBL/GenBank/DDBJ databases">
        <authorList>
            <person name="Gkanogiannis A."/>
            <person name="Becerra Lopez-Lavalle L."/>
        </authorList>
    </citation>
    <scope>NUCLEOTIDE SEQUENCE [LARGE SCALE GENOMIC DNA]</scope>
</reference>
<keyword evidence="3" id="KW-1185">Reference proteome</keyword>
<dbReference type="Proteomes" id="UP001642487">
    <property type="component" value="Chromosome 11"/>
</dbReference>
<feature type="region of interest" description="Disordered" evidence="1">
    <location>
        <begin position="1"/>
        <end position="22"/>
    </location>
</feature>
<protein>
    <submittedName>
        <fullName evidence="2">Uncharacterized protein</fullName>
    </submittedName>
</protein>
<evidence type="ECO:0000256" key="1">
    <source>
        <dbReference type="SAM" id="MobiDB-lite"/>
    </source>
</evidence>
<dbReference type="EMBL" id="OZ021745">
    <property type="protein sequence ID" value="CAK9312702.1"/>
    <property type="molecule type" value="Genomic_DNA"/>
</dbReference>
<name>A0ABP0XY84_9ROSI</name>